<reference evidence="3" key="1">
    <citation type="journal article" date="2019" name="Int. J. Syst. Evol. Microbiol.">
        <title>The Global Catalogue of Microorganisms (GCM) 10K type strain sequencing project: providing services to taxonomists for standard genome sequencing and annotation.</title>
        <authorList>
            <consortium name="The Broad Institute Genomics Platform"/>
            <consortium name="The Broad Institute Genome Sequencing Center for Infectious Disease"/>
            <person name="Wu L."/>
            <person name="Ma J."/>
        </authorList>
    </citation>
    <scope>NUCLEOTIDE SEQUENCE [LARGE SCALE GENOMIC DNA]</scope>
    <source>
        <strain evidence="3">DFY28</strain>
    </source>
</reference>
<accession>A0ABW4MZE0</accession>
<proteinExistence type="predicted"/>
<evidence type="ECO:0000313" key="2">
    <source>
        <dbReference type="EMBL" id="MFD1782275.1"/>
    </source>
</evidence>
<keyword evidence="1" id="KW-0472">Membrane</keyword>
<organism evidence="2 3">
    <name type="scientific">Phenylobacterium terrae</name>
    <dbReference type="NCBI Taxonomy" id="2665495"/>
    <lineage>
        <taxon>Bacteria</taxon>
        <taxon>Pseudomonadati</taxon>
        <taxon>Pseudomonadota</taxon>
        <taxon>Alphaproteobacteria</taxon>
        <taxon>Caulobacterales</taxon>
        <taxon>Caulobacteraceae</taxon>
        <taxon>Phenylobacterium</taxon>
    </lineage>
</organism>
<feature type="transmembrane region" description="Helical" evidence="1">
    <location>
        <begin position="81"/>
        <end position="102"/>
    </location>
</feature>
<protein>
    <recommendedName>
        <fullName evidence="4">DUF1648 domain-containing protein</fullName>
    </recommendedName>
</protein>
<sequence length="209" mass="22505">MNRIVRLLLVAIVVELALVAAGALAWRAHAGQLAADLQRPLRPLVLLAIPVSAATLLILAHRLFAAERMRLAEDHARHLQGALVFWFVFLAAVQAWAARLYLNAEPPALDGASYLRLVCVLVGVAMAIRGNFFAKLSPPTGADAPAPAVWTRTALRIGWGLTLTGAVLAASGLLLPPRPLFLVFLGSAPILIGLSLYQRRALRRREAQP</sequence>
<keyword evidence="1" id="KW-1133">Transmembrane helix</keyword>
<keyword evidence="1" id="KW-0812">Transmembrane</keyword>
<name>A0ABW4MZE0_9CAUL</name>
<comment type="caution">
    <text evidence="2">The sequence shown here is derived from an EMBL/GenBank/DDBJ whole genome shotgun (WGS) entry which is preliminary data.</text>
</comment>
<evidence type="ECO:0000256" key="1">
    <source>
        <dbReference type="SAM" id="Phobius"/>
    </source>
</evidence>
<dbReference type="EMBL" id="JBHUEY010000001">
    <property type="protein sequence ID" value="MFD1782275.1"/>
    <property type="molecule type" value="Genomic_DNA"/>
</dbReference>
<evidence type="ECO:0000313" key="3">
    <source>
        <dbReference type="Proteomes" id="UP001597237"/>
    </source>
</evidence>
<feature type="transmembrane region" description="Helical" evidence="1">
    <location>
        <begin position="180"/>
        <end position="197"/>
    </location>
</feature>
<feature type="transmembrane region" description="Helical" evidence="1">
    <location>
        <begin position="114"/>
        <end position="134"/>
    </location>
</feature>
<dbReference type="Proteomes" id="UP001597237">
    <property type="component" value="Unassembled WGS sequence"/>
</dbReference>
<keyword evidence="3" id="KW-1185">Reference proteome</keyword>
<gene>
    <name evidence="2" type="ORF">ACFSC0_02630</name>
</gene>
<feature type="transmembrane region" description="Helical" evidence="1">
    <location>
        <begin position="154"/>
        <end position="174"/>
    </location>
</feature>
<feature type="transmembrane region" description="Helical" evidence="1">
    <location>
        <begin position="40"/>
        <end position="60"/>
    </location>
</feature>
<dbReference type="RefSeq" id="WP_377280665.1">
    <property type="nucleotide sequence ID" value="NZ_JBHRSI010000001.1"/>
</dbReference>
<evidence type="ECO:0008006" key="4">
    <source>
        <dbReference type="Google" id="ProtNLM"/>
    </source>
</evidence>